<reference evidence="1 2" key="1">
    <citation type="submission" date="2016-03" db="EMBL/GenBank/DDBJ databases">
        <title>EvidentialGene: Evidence-directed Construction of Genes on Genomes.</title>
        <authorList>
            <person name="Gilbert D.G."/>
            <person name="Choi J.-H."/>
            <person name="Mockaitis K."/>
            <person name="Colbourne J."/>
            <person name="Pfrender M."/>
        </authorList>
    </citation>
    <scope>NUCLEOTIDE SEQUENCE [LARGE SCALE GENOMIC DNA]</scope>
    <source>
        <strain evidence="1 2">Xinb3</strain>
        <tissue evidence="1">Complete organism</tissue>
    </source>
</reference>
<evidence type="ECO:0000313" key="2">
    <source>
        <dbReference type="Proteomes" id="UP000076858"/>
    </source>
</evidence>
<dbReference type="EMBL" id="LRGB01000763">
    <property type="protein sequence ID" value="KZS16100.1"/>
    <property type="molecule type" value="Genomic_DNA"/>
</dbReference>
<dbReference type="AlphaFoldDB" id="A0A164Z9A9"/>
<name>A0A164Z9A9_9CRUS</name>
<dbReference type="Proteomes" id="UP000076858">
    <property type="component" value="Unassembled WGS sequence"/>
</dbReference>
<sequence length="52" mass="6211">MFIFFWGGKGFRFPMKKKMGYAIVQNQKKKSLEIIRDASMSIVPRDWIEIWG</sequence>
<accession>A0A164Z9A9</accession>
<organism evidence="1 2">
    <name type="scientific">Daphnia magna</name>
    <dbReference type="NCBI Taxonomy" id="35525"/>
    <lineage>
        <taxon>Eukaryota</taxon>
        <taxon>Metazoa</taxon>
        <taxon>Ecdysozoa</taxon>
        <taxon>Arthropoda</taxon>
        <taxon>Crustacea</taxon>
        <taxon>Branchiopoda</taxon>
        <taxon>Diplostraca</taxon>
        <taxon>Cladocera</taxon>
        <taxon>Anomopoda</taxon>
        <taxon>Daphniidae</taxon>
        <taxon>Daphnia</taxon>
    </lineage>
</organism>
<comment type="caution">
    <text evidence="1">The sequence shown here is derived from an EMBL/GenBank/DDBJ whole genome shotgun (WGS) entry which is preliminary data.</text>
</comment>
<protein>
    <submittedName>
        <fullName evidence="1">Uncharacterized protein</fullName>
    </submittedName>
</protein>
<proteinExistence type="predicted"/>
<evidence type="ECO:0000313" key="1">
    <source>
        <dbReference type="EMBL" id="KZS16100.1"/>
    </source>
</evidence>
<gene>
    <name evidence="1" type="ORF">APZ42_018227</name>
</gene>
<keyword evidence="2" id="KW-1185">Reference proteome</keyword>